<feature type="transmembrane region" description="Helical" evidence="1">
    <location>
        <begin position="58"/>
        <end position="76"/>
    </location>
</feature>
<protein>
    <submittedName>
        <fullName evidence="2">Uncharacterized protein</fullName>
    </submittedName>
</protein>
<dbReference type="Proteomes" id="UP000199087">
    <property type="component" value="Unassembled WGS sequence"/>
</dbReference>
<dbReference type="AlphaFoldDB" id="A0A0U1P2D3"/>
<evidence type="ECO:0000256" key="1">
    <source>
        <dbReference type="SAM" id="Phobius"/>
    </source>
</evidence>
<accession>A0A0U1P2D3</accession>
<reference evidence="3" key="1">
    <citation type="submission" date="2015-05" db="EMBL/GenBank/DDBJ databases">
        <authorList>
            <person name="Urmite Genomes"/>
        </authorList>
    </citation>
    <scope>NUCLEOTIDE SEQUENCE [LARGE SCALE GENOMIC DNA]</scope>
    <source>
        <strain evidence="3">LF1</strain>
    </source>
</reference>
<organism evidence="2 3">
    <name type="scientific">Neobacillus massiliamazoniensis</name>
    <dbReference type="NCBI Taxonomy" id="1499688"/>
    <lineage>
        <taxon>Bacteria</taxon>
        <taxon>Bacillati</taxon>
        <taxon>Bacillota</taxon>
        <taxon>Bacilli</taxon>
        <taxon>Bacillales</taxon>
        <taxon>Bacillaceae</taxon>
        <taxon>Neobacillus</taxon>
    </lineage>
</organism>
<sequence length="85" mass="9734">MVNVESIQVTAKKNYEIFDQIQKLIKSASILFVQLQRLGARVINQSVLKVKKRPSRRLVLCLSLLTKTLPLFLWGVPQLARMLSI</sequence>
<dbReference type="EMBL" id="CVRB01000004">
    <property type="protein sequence ID" value="CRK84426.1"/>
    <property type="molecule type" value="Genomic_DNA"/>
</dbReference>
<keyword evidence="1" id="KW-0472">Membrane</keyword>
<proteinExistence type="predicted"/>
<keyword evidence="1" id="KW-1133">Transmembrane helix</keyword>
<evidence type="ECO:0000313" key="2">
    <source>
        <dbReference type="EMBL" id="CRK84426.1"/>
    </source>
</evidence>
<evidence type="ECO:0000313" key="3">
    <source>
        <dbReference type="Proteomes" id="UP000199087"/>
    </source>
</evidence>
<gene>
    <name evidence="2" type="ORF">BN000_04439</name>
</gene>
<keyword evidence="1" id="KW-0812">Transmembrane</keyword>
<name>A0A0U1P2D3_9BACI</name>
<keyword evidence="3" id="KW-1185">Reference proteome</keyword>